<dbReference type="RefSeq" id="WP_425567992.1">
    <property type="nucleotide sequence ID" value="NZ_BAABCA010000011.1"/>
</dbReference>
<sequence>MTSDYNAILTQYGTRHSRALAGGGHFRKVRESKGLTQQELTDRIDVEVMQISRVERGTVNTSICMIKEVADNLNIQLSELFSSFEKN</sequence>
<evidence type="ECO:0000313" key="3">
    <source>
        <dbReference type="Proteomes" id="UP001501496"/>
    </source>
</evidence>
<organism evidence="2 3">
    <name type="scientific">Postechiella marina</name>
    <dbReference type="NCBI Taxonomy" id="943941"/>
    <lineage>
        <taxon>Bacteria</taxon>
        <taxon>Pseudomonadati</taxon>
        <taxon>Bacteroidota</taxon>
        <taxon>Flavobacteriia</taxon>
        <taxon>Flavobacteriales</taxon>
        <taxon>Flavobacteriaceae</taxon>
        <taxon>Postechiella</taxon>
    </lineage>
</organism>
<dbReference type="EMBL" id="BAABCA010000011">
    <property type="protein sequence ID" value="GAA4239688.1"/>
    <property type="molecule type" value="Genomic_DNA"/>
</dbReference>
<comment type="caution">
    <text evidence="2">The sequence shown here is derived from an EMBL/GenBank/DDBJ whole genome shotgun (WGS) entry which is preliminary data.</text>
</comment>
<dbReference type="PROSITE" id="PS50943">
    <property type="entry name" value="HTH_CROC1"/>
    <property type="match status" value="1"/>
</dbReference>
<dbReference type="Proteomes" id="UP001501496">
    <property type="component" value="Unassembled WGS sequence"/>
</dbReference>
<proteinExistence type="predicted"/>
<evidence type="ECO:0000259" key="1">
    <source>
        <dbReference type="PROSITE" id="PS50943"/>
    </source>
</evidence>
<feature type="domain" description="HTH cro/C1-type" evidence="1">
    <location>
        <begin position="26"/>
        <end position="80"/>
    </location>
</feature>
<evidence type="ECO:0000313" key="2">
    <source>
        <dbReference type="EMBL" id="GAA4239688.1"/>
    </source>
</evidence>
<dbReference type="Gene3D" id="1.10.260.40">
    <property type="entry name" value="lambda repressor-like DNA-binding domains"/>
    <property type="match status" value="1"/>
</dbReference>
<dbReference type="CDD" id="cd00093">
    <property type="entry name" value="HTH_XRE"/>
    <property type="match status" value="1"/>
</dbReference>
<reference evidence="3" key="1">
    <citation type="journal article" date="2019" name="Int. J. Syst. Evol. Microbiol.">
        <title>The Global Catalogue of Microorganisms (GCM) 10K type strain sequencing project: providing services to taxonomists for standard genome sequencing and annotation.</title>
        <authorList>
            <consortium name="The Broad Institute Genomics Platform"/>
            <consortium name="The Broad Institute Genome Sequencing Center for Infectious Disease"/>
            <person name="Wu L."/>
            <person name="Ma J."/>
        </authorList>
    </citation>
    <scope>NUCLEOTIDE SEQUENCE [LARGE SCALE GENOMIC DNA]</scope>
    <source>
        <strain evidence="3">JCM 17630</strain>
    </source>
</reference>
<name>A0ABP8CI98_9FLAO</name>
<dbReference type="InterPro" id="IPR001387">
    <property type="entry name" value="Cro/C1-type_HTH"/>
</dbReference>
<dbReference type="Pfam" id="PF01381">
    <property type="entry name" value="HTH_3"/>
    <property type="match status" value="1"/>
</dbReference>
<accession>A0ABP8CI98</accession>
<dbReference type="SMART" id="SM00530">
    <property type="entry name" value="HTH_XRE"/>
    <property type="match status" value="1"/>
</dbReference>
<gene>
    <name evidence="2" type="ORF">GCM10022291_34990</name>
</gene>
<dbReference type="InterPro" id="IPR010982">
    <property type="entry name" value="Lambda_DNA-bd_dom_sf"/>
</dbReference>
<protein>
    <recommendedName>
        <fullName evidence="1">HTH cro/C1-type domain-containing protein</fullName>
    </recommendedName>
</protein>
<dbReference type="SUPFAM" id="SSF47413">
    <property type="entry name" value="lambda repressor-like DNA-binding domains"/>
    <property type="match status" value="1"/>
</dbReference>
<keyword evidence="3" id="KW-1185">Reference proteome</keyword>